<sequence>MAKRKYQRKSKTVRFATEPAHRGRIRAIESALDYGTAGYDNREALEQKLVSYREDAARIEDMLQNTTGGPAIPPG</sequence>
<dbReference type="Proteomes" id="UP001438953">
    <property type="component" value="Unassembled WGS sequence"/>
</dbReference>
<comment type="caution">
    <text evidence="1">The sequence shown here is derived from an EMBL/GenBank/DDBJ whole genome shotgun (WGS) entry which is preliminary data.</text>
</comment>
<proteinExistence type="predicted"/>
<protein>
    <submittedName>
        <fullName evidence="1">Uncharacterized protein</fullName>
    </submittedName>
</protein>
<evidence type="ECO:0000313" key="2">
    <source>
        <dbReference type="Proteomes" id="UP001438953"/>
    </source>
</evidence>
<reference evidence="1 2" key="2">
    <citation type="submission" date="2024-06" db="EMBL/GenBank/DDBJ databases">
        <title>Thioclava kandeliae sp. nov. from a rhizosphere soil sample of Kandelia candel in a mangrove.</title>
        <authorList>
            <person name="Mu T."/>
        </authorList>
    </citation>
    <scope>NUCLEOTIDE SEQUENCE [LARGE SCALE GENOMIC DNA]</scope>
    <source>
        <strain evidence="1 2">CPCC 100088</strain>
    </source>
</reference>
<gene>
    <name evidence="1" type="ORF">VSX56_14730</name>
</gene>
<reference evidence="1 2" key="1">
    <citation type="submission" date="2024-01" db="EMBL/GenBank/DDBJ databases">
        <authorList>
            <person name="Deng Y."/>
            <person name="Su J."/>
        </authorList>
    </citation>
    <scope>NUCLEOTIDE SEQUENCE [LARGE SCALE GENOMIC DNA]</scope>
    <source>
        <strain evidence="1 2">CPCC 100088</strain>
    </source>
</reference>
<dbReference type="EMBL" id="JAYWLC010000014">
    <property type="protein sequence ID" value="MER5173029.1"/>
    <property type="molecule type" value="Genomic_DNA"/>
</dbReference>
<dbReference type="RefSeq" id="WP_350938202.1">
    <property type="nucleotide sequence ID" value="NZ_JAYWLC010000014.1"/>
</dbReference>
<organism evidence="1 2">
    <name type="scientific">Thioclava kandeliae</name>
    <dbReference type="NCBI Taxonomy" id="3070818"/>
    <lineage>
        <taxon>Bacteria</taxon>
        <taxon>Pseudomonadati</taxon>
        <taxon>Pseudomonadota</taxon>
        <taxon>Alphaproteobacteria</taxon>
        <taxon>Rhodobacterales</taxon>
        <taxon>Paracoccaceae</taxon>
        <taxon>Thioclava</taxon>
    </lineage>
</organism>
<keyword evidence="2" id="KW-1185">Reference proteome</keyword>
<name>A0ABV1SJE9_9RHOB</name>
<evidence type="ECO:0000313" key="1">
    <source>
        <dbReference type="EMBL" id="MER5173029.1"/>
    </source>
</evidence>
<accession>A0ABV1SJE9</accession>